<feature type="compositionally biased region" description="Basic and acidic residues" evidence="2">
    <location>
        <begin position="489"/>
        <end position="515"/>
    </location>
</feature>
<gene>
    <name evidence="3" type="ORF">PPACK8108_LOCUS7950</name>
</gene>
<feature type="region of interest" description="Disordered" evidence="2">
    <location>
        <begin position="324"/>
        <end position="352"/>
    </location>
</feature>
<organism evidence="3 4">
    <name type="scientific">Phakopsora pachyrhizi</name>
    <name type="common">Asian soybean rust disease fungus</name>
    <dbReference type="NCBI Taxonomy" id="170000"/>
    <lineage>
        <taxon>Eukaryota</taxon>
        <taxon>Fungi</taxon>
        <taxon>Dikarya</taxon>
        <taxon>Basidiomycota</taxon>
        <taxon>Pucciniomycotina</taxon>
        <taxon>Pucciniomycetes</taxon>
        <taxon>Pucciniales</taxon>
        <taxon>Phakopsoraceae</taxon>
        <taxon>Phakopsora</taxon>
    </lineage>
</organism>
<feature type="region of interest" description="Disordered" evidence="2">
    <location>
        <begin position="787"/>
        <end position="815"/>
    </location>
</feature>
<feature type="compositionally biased region" description="Low complexity" evidence="2">
    <location>
        <begin position="182"/>
        <end position="192"/>
    </location>
</feature>
<evidence type="ECO:0000256" key="2">
    <source>
        <dbReference type="SAM" id="MobiDB-lite"/>
    </source>
</evidence>
<feature type="compositionally biased region" description="Low complexity" evidence="2">
    <location>
        <begin position="389"/>
        <end position="404"/>
    </location>
</feature>
<dbReference type="EMBL" id="CALTRL010001587">
    <property type="protein sequence ID" value="CAH7673090.1"/>
    <property type="molecule type" value="Genomic_DNA"/>
</dbReference>
<protein>
    <submittedName>
        <fullName evidence="3">Expressed protein</fullName>
    </submittedName>
</protein>
<proteinExistence type="predicted"/>
<feature type="coiled-coil region" evidence="1">
    <location>
        <begin position="598"/>
        <end position="625"/>
    </location>
</feature>
<sequence length="841" mass="96135">MKESEQLLLQLTATTNSNSNNSNNQKQNQNQQQLQQLNNLTINTLNQSQPHNFNHQPNCLKQSQSELNNHNSQHLNQLIRNSNDHHLNHQNLHPSIKHPQNQITQITRSSPTSNSTNNNFHHQLASSSVHLICVPSHHTSPQTSCITLLDDLNKLRTLEIEIETGTHPIYSPTTDNLDSLKTSSPNTSTSHSSYDHDEATNNLILSPTTRSRSEDGPETFPEDDLSPRTTDCLSIPVILRLKNQEVIDRDYDGSRTVESYTTLKNSSSDHHMAFDTSRIVLSPVPIKSSSHQHHRHVTSPGAHSINLGSKNWCDGGDELIAQQKIDPSPTSEGYSTHKRLRSTSQGPSSHPRAYLDIEKLNHKTRLSNSALAHQQVRDSRLRTNNKQWDPSSSNDPTPDSSNLNLSSRERDVDQLLTDWIEKEEHGLRSPGVQKRLSPANDNDRPLNYPSDRKDPKLHRQDRVYNYQVGSGAQERDLYESSRSSSHRQPNPDHRDHDSRETWSARRDRRGTGYDRHYERLPRESWDRRMYPHQRYIEPPRRARVSEEEHSRRVGQSEMVDLNESTPITHRSLQSGRTPFPRHGERPERFLSELEIEKQKDYEAEKRRYEADVARYQAELAVYERKVAQRAAAVAAAKNQSSVIETNHQAHPKSTIADDGNRGSDELTFKESLEAMQRPIGRDSRRFSITGERSTLRKTDMKEVQQKETKSCIENVEKETAEAAAVLLGLGALRTNLKVDEEINSQSKHNRVSSRDTLDDKIGQRLKNEFKTQESDSREPMKTKVENIMINNERRMKGKDEGETGEEGELKRKASSRHWIGEVGKVPKDLSLLSFKKINKTK</sequence>
<keyword evidence="1" id="KW-0175">Coiled coil</keyword>
<feature type="region of interest" description="Disordered" evidence="2">
    <location>
        <begin position="167"/>
        <end position="228"/>
    </location>
</feature>
<keyword evidence="4" id="KW-1185">Reference proteome</keyword>
<evidence type="ECO:0000313" key="4">
    <source>
        <dbReference type="Proteomes" id="UP001153365"/>
    </source>
</evidence>
<name>A0AAV0ATV8_PHAPC</name>
<feature type="region of interest" description="Disordered" evidence="2">
    <location>
        <begin position="366"/>
        <end position="409"/>
    </location>
</feature>
<feature type="compositionally biased region" description="Basic and acidic residues" evidence="2">
    <location>
        <begin position="536"/>
        <end position="551"/>
    </location>
</feature>
<evidence type="ECO:0000256" key="1">
    <source>
        <dbReference type="SAM" id="Coils"/>
    </source>
</evidence>
<feature type="compositionally biased region" description="Polar residues" evidence="2">
    <location>
        <begin position="171"/>
        <end position="181"/>
    </location>
</feature>
<feature type="compositionally biased region" description="Basic and acidic residues" evidence="2">
    <location>
        <begin position="450"/>
        <end position="462"/>
    </location>
</feature>
<feature type="region of interest" description="Disordered" evidence="2">
    <location>
        <begin position="536"/>
        <end position="557"/>
    </location>
</feature>
<dbReference type="AlphaFoldDB" id="A0AAV0ATV8"/>
<feature type="region of interest" description="Disordered" evidence="2">
    <location>
        <begin position="422"/>
        <end position="515"/>
    </location>
</feature>
<comment type="caution">
    <text evidence="3">The sequence shown here is derived from an EMBL/GenBank/DDBJ whole genome shotgun (WGS) entry which is preliminary data.</text>
</comment>
<dbReference type="Proteomes" id="UP001153365">
    <property type="component" value="Unassembled WGS sequence"/>
</dbReference>
<feature type="compositionally biased region" description="Basic and acidic residues" evidence="2">
    <location>
        <begin position="791"/>
        <end position="811"/>
    </location>
</feature>
<evidence type="ECO:0000313" key="3">
    <source>
        <dbReference type="EMBL" id="CAH7673090.1"/>
    </source>
</evidence>
<feature type="compositionally biased region" description="Polar residues" evidence="2">
    <location>
        <begin position="200"/>
        <end position="210"/>
    </location>
</feature>
<accession>A0AAV0ATV8</accession>
<reference evidence="3" key="1">
    <citation type="submission" date="2022-06" db="EMBL/GenBank/DDBJ databases">
        <authorList>
            <consortium name="SYNGENTA / RWTH Aachen University"/>
        </authorList>
    </citation>
    <scope>NUCLEOTIDE SEQUENCE</scope>
</reference>